<dbReference type="EMBL" id="PP895363">
    <property type="protein sequence ID" value="XCI77981.1"/>
    <property type="molecule type" value="Genomic_DNA"/>
</dbReference>
<sequence>MKKQSIFNTTIGLLTIALATVSLIGCEQAADVASRNIATAGDNFEVLRSTHFINTRTDKELMRIEGYCAKDNSSTDRTLIITCRDKSNGSVKKHYMGLSTDTTYFIEQIDGAQVSVDHTRVIFAPQTLIPSLEVR</sequence>
<dbReference type="InterPro" id="IPR058243">
    <property type="entry name" value="Phage_VG64"/>
</dbReference>
<protein>
    <submittedName>
        <fullName evidence="1">Site-specific recombination directionality factor RDF</fullName>
    </submittedName>
</protein>
<reference evidence="1" key="1">
    <citation type="submission" date="2024-06" db="EMBL/GenBank/DDBJ databases">
        <title>High activity and specificity of bacteriophage cocktails against carbapenem-resistant Klebsiella pneumoniae belonging to high-risk clones CG258 and ST307.</title>
        <authorList>
            <person name="Jimenez Quiceno J."/>
            <person name="Salazar Ospina L."/>
            <person name="Tellez Carrasquilla S."/>
        </authorList>
    </citation>
    <scope>NUCLEOTIDE SEQUENCE</scope>
</reference>
<proteinExistence type="predicted"/>
<name>A0AAU8HZB3_9CAUD</name>
<accession>A0AAU8HZB3</accession>
<evidence type="ECO:0000313" key="1">
    <source>
        <dbReference type="EMBL" id="XCI77981.1"/>
    </source>
</evidence>
<dbReference type="Pfam" id="PF25682">
    <property type="entry name" value="Phage_VG64"/>
    <property type="match status" value="1"/>
</dbReference>
<organism evidence="1">
    <name type="scientific">Klebsiella phage FKP3</name>
    <dbReference type="NCBI Taxonomy" id="3231233"/>
    <lineage>
        <taxon>Viruses</taxon>
        <taxon>Duplodnaviria</taxon>
        <taxon>Heunggongvirae</taxon>
        <taxon>Uroviricota</taxon>
        <taxon>Caudoviricetes</taxon>
        <taxon>Stephanstirmvirinae</taxon>
        <taxon>Justusliebigvirus</taxon>
    </lineage>
</organism>
<dbReference type="PROSITE" id="PS51257">
    <property type="entry name" value="PROKAR_LIPOPROTEIN"/>
    <property type="match status" value="1"/>
</dbReference>